<dbReference type="PRINTS" id="PR00255">
    <property type="entry name" value="NATPEPTIDER"/>
</dbReference>
<organism evidence="19 20">
    <name type="scientific">Owenia fusiformis</name>
    <name type="common">Polychaete worm</name>
    <dbReference type="NCBI Taxonomy" id="6347"/>
    <lineage>
        <taxon>Eukaryota</taxon>
        <taxon>Metazoa</taxon>
        <taxon>Spiralia</taxon>
        <taxon>Lophotrochozoa</taxon>
        <taxon>Annelida</taxon>
        <taxon>Polychaeta</taxon>
        <taxon>Sedentaria</taxon>
        <taxon>Canalipalpata</taxon>
        <taxon>Sabellida</taxon>
        <taxon>Oweniida</taxon>
        <taxon>Oweniidae</taxon>
        <taxon>Owenia</taxon>
    </lineage>
</organism>
<evidence type="ECO:0000256" key="8">
    <source>
        <dbReference type="ARBA" id="ARBA00023134"/>
    </source>
</evidence>
<feature type="compositionally biased region" description="Polar residues" evidence="16">
    <location>
        <begin position="898"/>
        <end position="908"/>
    </location>
</feature>
<keyword evidence="5 18" id="KW-0732">Signal</keyword>
<dbReference type="PANTHER" id="PTHR11920:SF335">
    <property type="entry name" value="GUANYLATE CYCLASE"/>
    <property type="match status" value="1"/>
</dbReference>
<keyword evidence="8" id="KW-0342">GTP-binding</keyword>
<dbReference type="GO" id="GO:0005886">
    <property type="term" value="C:plasma membrane"/>
    <property type="evidence" value="ECO:0007669"/>
    <property type="project" value="TreeGrafter"/>
</dbReference>
<keyword evidence="4 17" id="KW-0812">Transmembrane</keyword>
<dbReference type="SMART" id="SM00044">
    <property type="entry name" value="CYCc"/>
    <property type="match status" value="1"/>
</dbReference>
<proteinExistence type="inferred from homology"/>
<dbReference type="InterPro" id="IPR018297">
    <property type="entry name" value="A/G_cyclase_CS"/>
</dbReference>
<keyword evidence="6" id="KW-0547">Nucleotide-binding</keyword>
<dbReference type="PANTHER" id="PTHR11920">
    <property type="entry name" value="GUANYLYL CYCLASE"/>
    <property type="match status" value="1"/>
</dbReference>
<dbReference type="EMBL" id="CAIIXF020000009">
    <property type="protein sequence ID" value="CAH1794095.1"/>
    <property type="molecule type" value="Genomic_DNA"/>
</dbReference>
<feature type="transmembrane region" description="Helical" evidence="17">
    <location>
        <begin position="267"/>
        <end position="287"/>
    </location>
</feature>
<dbReference type="PROSITE" id="PS50011">
    <property type="entry name" value="PROTEIN_KINASE_DOM"/>
    <property type="match status" value="1"/>
</dbReference>
<dbReference type="InterPro" id="IPR011009">
    <property type="entry name" value="Kinase-like_dom_sf"/>
</dbReference>
<comment type="subcellular location">
    <subcellularLocation>
        <location evidence="2">Membrane</location>
        <topology evidence="2">Single-pass type I membrane protein</topology>
    </subcellularLocation>
</comment>
<evidence type="ECO:0000256" key="16">
    <source>
        <dbReference type="SAM" id="MobiDB-lite"/>
    </source>
</evidence>
<evidence type="ECO:0000256" key="15">
    <source>
        <dbReference type="RuleBase" id="RU003431"/>
    </source>
</evidence>
<dbReference type="GO" id="GO:0001653">
    <property type="term" value="F:peptide receptor activity"/>
    <property type="evidence" value="ECO:0007669"/>
    <property type="project" value="TreeGrafter"/>
</dbReference>
<accession>A0A8J1Y663</accession>
<dbReference type="GO" id="GO:0007168">
    <property type="term" value="P:receptor guanylyl cyclase signaling pathway"/>
    <property type="evidence" value="ECO:0007669"/>
    <property type="project" value="TreeGrafter"/>
</dbReference>
<dbReference type="InterPro" id="IPR050401">
    <property type="entry name" value="Cyclic_nucleotide_synthase"/>
</dbReference>
<keyword evidence="11" id="KW-0325">Glycoprotein</keyword>
<evidence type="ECO:0000256" key="17">
    <source>
        <dbReference type="SAM" id="Phobius"/>
    </source>
</evidence>
<evidence type="ECO:0000256" key="12">
    <source>
        <dbReference type="ARBA" id="ARBA00023239"/>
    </source>
</evidence>
<evidence type="ECO:0000256" key="18">
    <source>
        <dbReference type="SAM" id="SignalP"/>
    </source>
</evidence>
<dbReference type="Pfam" id="PF01094">
    <property type="entry name" value="ANF_receptor"/>
    <property type="match status" value="1"/>
</dbReference>
<dbReference type="InterPro" id="IPR029787">
    <property type="entry name" value="Nucleotide_cyclase"/>
</dbReference>
<keyword evidence="10" id="KW-0675">Receptor</keyword>
<feature type="compositionally biased region" description="Basic and acidic residues" evidence="16">
    <location>
        <begin position="945"/>
        <end position="962"/>
    </location>
</feature>
<evidence type="ECO:0000256" key="11">
    <source>
        <dbReference type="ARBA" id="ARBA00023180"/>
    </source>
</evidence>
<dbReference type="InterPro" id="IPR011645">
    <property type="entry name" value="HNOB_dom_associated"/>
</dbReference>
<evidence type="ECO:0000313" key="19">
    <source>
        <dbReference type="EMBL" id="CAH1794095.1"/>
    </source>
</evidence>
<dbReference type="Pfam" id="PF00211">
    <property type="entry name" value="Guanylate_cyc"/>
    <property type="match status" value="1"/>
</dbReference>
<keyword evidence="9 17" id="KW-0472">Membrane</keyword>
<dbReference type="GO" id="GO:0004672">
    <property type="term" value="F:protein kinase activity"/>
    <property type="evidence" value="ECO:0007669"/>
    <property type="project" value="InterPro"/>
</dbReference>
<comment type="caution">
    <text evidence="19">The sequence shown here is derived from an EMBL/GenBank/DDBJ whole genome shotgun (WGS) entry which is preliminary data.</text>
</comment>
<dbReference type="Pfam" id="PF07714">
    <property type="entry name" value="PK_Tyr_Ser-Thr"/>
    <property type="match status" value="1"/>
</dbReference>
<dbReference type="PROSITE" id="PS50125">
    <property type="entry name" value="GUANYLATE_CYCLASE_2"/>
    <property type="match status" value="1"/>
</dbReference>
<feature type="region of interest" description="Disordered" evidence="16">
    <location>
        <begin position="898"/>
        <end position="962"/>
    </location>
</feature>
<dbReference type="AlphaFoldDB" id="A0A8J1Y663"/>
<evidence type="ECO:0000256" key="14">
    <source>
        <dbReference type="RuleBase" id="RU000405"/>
    </source>
</evidence>
<reference evidence="19" key="1">
    <citation type="submission" date="2022-03" db="EMBL/GenBank/DDBJ databases">
        <authorList>
            <person name="Martin C."/>
        </authorList>
    </citation>
    <scope>NUCLEOTIDE SEQUENCE</scope>
</reference>
<dbReference type="GO" id="GO:0035556">
    <property type="term" value="P:intracellular signal transduction"/>
    <property type="evidence" value="ECO:0007669"/>
    <property type="project" value="InterPro"/>
</dbReference>
<name>A0A8J1Y663_OWEFU</name>
<evidence type="ECO:0000256" key="2">
    <source>
        <dbReference type="ARBA" id="ARBA00004479"/>
    </source>
</evidence>
<dbReference type="InterPro" id="IPR000719">
    <property type="entry name" value="Prot_kinase_dom"/>
</dbReference>
<dbReference type="Gene3D" id="3.30.70.1230">
    <property type="entry name" value="Nucleotide cyclase"/>
    <property type="match status" value="1"/>
</dbReference>
<dbReference type="SUPFAM" id="SSF55073">
    <property type="entry name" value="Nucleotide cyclase"/>
    <property type="match status" value="1"/>
</dbReference>
<keyword evidence="20" id="KW-1185">Reference proteome</keyword>
<dbReference type="InterPro" id="IPR028082">
    <property type="entry name" value="Peripla_BP_I"/>
</dbReference>
<dbReference type="Pfam" id="PF07701">
    <property type="entry name" value="HNOBA"/>
    <property type="match status" value="1"/>
</dbReference>
<keyword evidence="7 17" id="KW-1133">Transmembrane helix</keyword>
<dbReference type="GO" id="GO:0004383">
    <property type="term" value="F:guanylate cyclase activity"/>
    <property type="evidence" value="ECO:0007669"/>
    <property type="project" value="UniProtKB-EC"/>
</dbReference>
<feature type="signal peptide" evidence="18">
    <location>
        <begin position="1"/>
        <end position="22"/>
    </location>
</feature>
<dbReference type="Gene3D" id="3.40.50.2300">
    <property type="match status" value="1"/>
</dbReference>
<comment type="similarity">
    <text evidence="14">Belongs to the adenylyl cyclase class-4/guanylyl cyclase family.</text>
</comment>
<evidence type="ECO:0000256" key="3">
    <source>
        <dbReference type="ARBA" id="ARBA00012202"/>
    </source>
</evidence>
<comment type="catalytic activity">
    <reaction evidence="1 15">
        <text>GTP = 3',5'-cyclic GMP + diphosphate</text>
        <dbReference type="Rhea" id="RHEA:13665"/>
        <dbReference type="ChEBI" id="CHEBI:33019"/>
        <dbReference type="ChEBI" id="CHEBI:37565"/>
        <dbReference type="ChEBI" id="CHEBI:57746"/>
        <dbReference type="EC" id="4.6.1.2"/>
    </reaction>
</comment>
<dbReference type="Gene3D" id="1.10.510.10">
    <property type="entry name" value="Transferase(Phosphotransferase) domain 1"/>
    <property type="match status" value="1"/>
</dbReference>
<sequence length="1045" mass="118216">MWTHHGPVALFVHFLYCPYIQVQIEYNPMRGMWLQNCNTLDPHSPRHCMHYFSISQPMTTSRDEESNYLHGAFESTVSPVNVKAFKSFMGIMHSPPVYPGFDNFTRTVNDYLERAPFFFVNPYRKEGTLKIIKVEAAYLYDAVWLYARAADAALRQGDSYRNASFIFNYIADTTYNSAMGYMNRIDKNGDAEGNYTLVTLQTSTEGDWGLYPIGQFALNDNATGLPLFQLRAGNFIDWVGDGPPIDEPVCGFLGERCIPERTFVKEIIAGVIGGILLMAIMAGIFIYRHLKYERDLASLLWLVHYHELIIKETYGTENYKAVLTHAASKMSLNHRGSQGSLVSVADWENRQVFTKVGRYKGSVVAIKPVKKKCIDLTRAIQKELKLLRDMRHDNITQFIGACIEPNNICVITEYCSKGSLQDILENDDIKLDQMFIASLVFDIIRGMIYIHESEIKVHGRLKSSNCVVDSRWVLKITDFGLVEFKANSENEYSDHVQNSRLLWTAPEILREQSILETGTQKGDIYSFGIILYETHGRRGPYGDIELDPQEIISYVTDSTLEKPFRPRLAALGSTPKYVTDCIQECWSEDPNTRPDFKIVRQRLKIMQKGMKANIFDNMIAIMEKYATNLEAIVEERTAQLREEKKKTEELLHQMLPQSVAEQLKQGKHVEAEAFESTTIYFSDICGFTKLSSESSPMQVVDLLNDLYTIFDSIIENYDVYKVETIGDAYMVVSGLPTKNGINHAGEIASMSLHLLEEITKFKVRHKPEHTVKLRIGIHSGACVAGVVGLKMPRYCLFGDAVNTASRMESNGEPLRIHCSPTTRDLLIILGGYSIEERGYVAMKGKGDVFTYWLNAEDQENRRMRLGLNATFNLSGKNSIKYTKSGDHTLSKNLRIPPSVQQSHKSTGLSNGGIRCPGDEKVPKSDFDKISDQSNIKDCGYGGRSHSRDENENRKVKSLDHSGPECVINNVPDASVDTVRFGGLNGDDSAKQRRTRFTNEGTNVWKHDIRTNPSWESGETIIPLLSDISKDNVIMSQKENEPETQV</sequence>
<dbReference type="SUPFAM" id="SSF56112">
    <property type="entry name" value="Protein kinase-like (PK-like)"/>
    <property type="match status" value="1"/>
</dbReference>
<dbReference type="GO" id="GO:0005525">
    <property type="term" value="F:GTP binding"/>
    <property type="evidence" value="ECO:0007669"/>
    <property type="project" value="UniProtKB-KW"/>
</dbReference>
<dbReference type="SUPFAM" id="SSF53822">
    <property type="entry name" value="Periplasmic binding protein-like I"/>
    <property type="match status" value="1"/>
</dbReference>
<evidence type="ECO:0000256" key="10">
    <source>
        <dbReference type="ARBA" id="ARBA00023170"/>
    </source>
</evidence>
<dbReference type="EC" id="4.6.1.2" evidence="3 15"/>
<dbReference type="CDD" id="cd07302">
    <property type="entry name" value="CHD"/>
    <property type="match status" value="1"/>
</dbReference>
<evidence type="ECO:0000256" key="13">
    <source>
        <dbReference type="ARBA" id="ARBA00023293"/>
    </source>
</evidence>
<dbReference type="FunFam" id="3.30.70.1230:FF:000004">
    <property type="entry name" value="Guanylate cyclase"/>
    <property type="match status" value="1"/>
</dbReference>
<dbReference type="InterPro" id="IPR001245">
    <property type="entry name" value="Ser-Thr/Tyr_kinase_cat_dom"/>
</dbReference>
<gene>
    <name evidence="19" type="ORF">OFUS_LOCUS18858</name>
</gene>
<evidence type="ECO:0000256" key="4">
    <source>
        <dbReference type="ARBA" id="ARBA00022692"/>
    </source>
</evidence>
<dbReference type="InterPro" id="IPR001054">
    <property type="entry name" value="A/G_cyclase"/>
</dbReference>
<dbReference type="GO" id="GO:0004016">
    <property type="term" value="F:adenylate cyclase activity"/>
    <property type="evidence" value="ECO:0007669"/>
    <property type="project" value="TreeGrafter"/>
</dbReference>
<dbReference type="FunFam" id="1.10.510.10:FF:000420">
    <property type="entry name" value="Guanylate cyclase"/>
    <property type="match status" value="1"/>
</dbReference>
<keyword evidence="12 14" id="KW-0456">Lyase</keyword>
<dbReference type="GO" id="GO:0005524">
    <property type="term" value="F:ATP binding"/>
    <property type="evidence" value="ECO:0007669"/>
    <property type="project" value="InterPro"/>
</dbReference>
<dbReference type="InterPro" id="IPR001828">
    <property type="entry name" value="ANF_lig-bd_rcpt"/>
</dbReference>
<evidence type="ECO:0000256" key="7">
    <source>
        <dbReference type="ARBA" id="ARBA00022989"/>
    </source>
</evidence>
<feature type="chain" id="PRO_5043747729" description="Guanylate cyclase" evidence="18">
    <location>
        <begin position="23"/>
        <end position="1045"/>
    </location>
</feature>
<evidence type="ECO:0000313" key="20">
    <source>
        <dbReference type="Proteomes" id="UP000749559"/>
    </source>
</evidence>
<feature type="compositionally biased region" description="Basic and acidic residues" evidence="16">
    <location>
        <begin position="916"/>
        <end position="930"/>
    </location>
</feature>
<evidence type="ECO:0000256" key="1">
    <source>
        <dbReference type="ARBA" id="ARBA00001436"/>
    </source>
</evidence>
<dbReference type="Proteomes" id="UP000749559">
    <property type="component" value="Unassembled WGS sequence"/>
</dbReference>
<dbReference type="OrthoDB" id="1890790at2759"/>
<keyword evidence="13 15" id="KW-0141">cGMP biosynthesis</keyword>
<dbReference type="InterPro" id="IPR001170">
    <property type="entry name" value="ANPR/GUC"/>
</dbReference>
<dbReference type="CDD" id="cd14042">
    <property type="entry name" value="PK_GC-A_B"/>
    <property type="match status" value="1"/>
</dbReference>
<evidence type="ECO:0000256" key="5">
    <source>
        <dbReference type="ARBA" id="ARBA00022729"/>
    </source>
</evidence>
<protein>
    <recommendedName>
        <fullName evidence="3 15">Guanylate cyclase</fullName>
        <ecNumber evidence="3 15">4.6.1.2</ecNumber>
    </recommendedName>
</protein>
<evidence type="ECO:0000256" key="9">
    <source>
        <dbReference type="ARBA" id="ARBA00023136"/>
    </source>
</evidence>
<dbReference type="PROSITE" id="PS00452">
    <property type="entry name" value="GUANYLATE_CYCLASE_1"/>
    <property type="match status" value="1"/>
</dbReference>
<evidence type="ECO:0000256" key="6">
    <source>
        <dbReference type="ARBA" id="ARBA00022741"/>
    </source>
</evidence>